<protein>
    <submittedName>
        <fullName evidence="2 3">Uncharacterized protein</fullName>
    </submittedName>
</protein>
<reference evidence="2 3" key="1">
    <citation type="journal article" date="2010" name="Nature">
        <title>Genome sequencing and analysis of the model grass Brachypodium distachyon.</title>
        <authorList>
            <consortium name="International Brachypodium Initiative"/>
        </authorList>
    </citation>
    <scope>NUCLEOTIDE SEQUENCE [LARGE SCALE GENOMIC DNA]</scope>
    <source>
        <strain evidence="2 3">Bd21</strain>
    </source>
</reference>
<sequence>MAGRRRNPTGSATVEEGAGNSLTPRTTSDRFATFLISLSSQTEHFPFSPFSIKPPTSELDHRSPSPPTCVGGVADCGSYPFFFCAVRLLSLWWRELSAWWFPSAERDSQGGAKFPNPPLPPVQCASRESTAASSIREAAGDVGMVVARGRARFSQRLDL</sequence>
<organism evidence="2">
    <name type="scientific">Brachypodium distachyon</name>
    <name type="common">Purple false brome</name>
    <name type="synonym">Trachynia distachya</name>
    <dbReference type="NCBI Taxonomy" id="15368"/>
    <lineage>
        <taxon>Eukaryota</taxon>
        <taxon>Viridiplantae</taxon>
        <taxon>Streptophyta</taxon>
        <taxon>Embryophyta</taxon>
        <taxon>Tracheophyta</taxon>
        <taxon>Spermatophyta</taxon>
        <taxon>Magnoliopsida</taxon>
        <taxon>Liliopsida</taxon>
        <taxon>Poales</taxon>
        <taxon>Poaceae</taxon>
        <taxon>BOP clade</taxon>
        <taxon>Pooideae</taxon>
        <taxon>Stipodae</taxon>
        <taxon>Brachypodieae</taxon>
        <taxon>Brachypodium</taxon>
    </lineage>
</organism>
<keyword evidence="4" id="KW-1185">Reference proteome</keyword>
<dbReference type="Gramene" id="PNT70064">
    <property type="protein sequence ID" value="PNT70064"/>
    <property type="gene ID" value="BRADI_2g04727v3"/>
</dbReference>
<evidence type="ECO:0000313" key="4">
    <source>
        <dbReference type="Proteomes" id="UP000008810"/>
    </source>
</evidence>
<feature type="region of interest" description="Disordered" evidence="1">
    <location>
        <begin position="1"/>
        <end position="26"/>
    </location>
</feature>
<name>A0A2K2D705_BRADI</name>
<proteinExistence type="predicted"/>
<reference evidence="3" key="3">
    <citation type="submission" date="2018-08" db="UniProtKB">
        <authorList>
            <consortium name="EnsemblPlants"/>
        </authorList>
    </citation>
    <scope>IDENTIFICATION</scope>
    <source>
        <strain evidence="3">cv. Bd21</strain>
    </source>
</reference>
<accession>A0A2K2D705</accession>
<dbReference type="InParanoid" id="A0A2K2D705"/>
<reference evidence="2" key="2">
    <citation type="submission" date="2017-06" db="EMBL/GenBank/DDBJ databases">
        <title>WGS assembly of Brachypodium distachyon.</title>
        <authorList>
            <consortium name="The International Brachypodium Initiative"/>
            <person name="Lucas S."/>
            <person name="Harmon-Smith M."/>
            <person name="Lail K."/>
            <person name="Tice H."/>
            <person name="Grimwood J."/>
            <person name="Bruce D."/>
            <person name="Barry K."/>
            <person name="Shu S."/>
            <person name="Lindquist E."/>
            <person name="Wang M."/>
            <person name="Pitluck S."/>
            <person name="Vogel J.P."/>
            <person name="Garvin D.F."/>
            <person name="Mockler T.C."/>
            <person name="Schmutz J."/>
            <person name="Rokhsar D."/>
            <person name="Bevan M.W."/>
        </authorList>
    </citation>
    <scope>NUCLEOTIDE SEQUENCE</scope>
    <source>
        <strain evidence="2">Bd21</strain>
    </source>
</reference>
<evidence type="ECO:0000313" key="2">
    <source>
        <dbReference type="EMBL" id="PNT70064.1"/>
    </source>
</evidence>
<dbReference type="EMBL" id="CM000881">
    <property type="protein sequence ID" value="PNT70064.1"/>
    <property type="molecule type" value="Genomic_DNA"/>
</dbReference>
<evidence type="ECO:0000256" key="1">
    <source>
        <dbReference type="SAM" id="MobiDB-lite"/>
    </source>
</evidence>
<dbReference type="Proteomes" id="UP000008810">
    <property type="component" value="Chromosome 2"/>
</dbReference>
<dbReference type="EnsemblPlants" id="PNT70064">
    <property type="protein sequence ID" value="PNT70064"/>
    <property type="gene ID" value="BRADI_2g04727v3"/>
</dbReference>
<dbReference type="AlphaFoldDB" id="A0A2K2D705"/>
<gene>
    <name evidence="2" type="ORF">BRADI_2g04727v3</name>
</gene>
<evidence type="ECO:0000313" key="3">
    <source>
        <dbReference type="EnsemblPlants" id="PNT70064"/>
    </source>
</evidence>